<dbReference type="PANTHER" id="PTHR43280">
    <property type="entry name" value="ARAC-FAMILY TRANSCRIPTIONAL REGULATOR"/>
    <property type="match status" value="1"/>
</dbReference>
<dbReference type="SUPFAM" id="SSF51215">
    <property type="entry name" value="Regulatory protein AraC"/>
    <property type="match status" value="1"/>
</dbReference>
<organism evidence="5 6">
    <name type="scientific">Murimonas intestini</name>
    <dbReference type="NCBI Taxonomy" id="1337051"/>
    <lineage>
        <taxon>Bacteria</taxon>
        <taxon>Bacillati</taxon>
        <taxon>Bacillota</taxon>
        <taxon>Clostridia</taxon>
        <taxon>Lachnospirales</taxon>
        <taxon>Lachnospiraceae</taxon>
        <taxon>Murimonas</taxon>
    </lineage>
</organism>
<dbReference type="Proteomes" id="UP000245412">
    <property type="component" value="Unassembled WGS sequence"/>
</dbReference>
<evidence type="ECO:0000259" key="4">
    <source>
        <dbReference type="PROSITE" id="PS01124"/>
    </source>
</evidence>
<dbReference type="PROSITE" id="PS00041">
    <property type="entry name" value="HTH_ARAC_FAMILY_1"/>
    <property type="match status" value="1"/>
</dbReference>
<dbReference type="SUPFAM" id="SSF46689">
    <property type="entry name" value="Homeodomain-like"/>
    <property type="match status" value="2"/>
</dbReference>
<dbReference type="GO" id="GO:0003700">
    <property type="term" value="F:DNA-binding transcription factor activity"/>
    <property type="evidence" value="ECO:0007669"/>
    <property type="project" value="InterPro"/>
</dbReference>
<dbReference type="EMBL" id="QGGY01000015">
    <property type="protein sequence ID" value="PWJ72981.1"/>
    <property type="molecule type" value="Genomic_DNA"/>
</dbReference>
<evidence type="ECO:0000313" key="5">
    <source>
        <dbReference type="EMBL" id="PWJ72981.1"/>
    </source>
</evidence>
<dbReference type="InterPro" id="IPR018060">
    <property type="entry name" value="HTH_AraC"/>
</dbReference>
<keyword evidence="3" id="KW-0804">Transcription</keyword>
<dbReference type="InterPro" id="IPR003313">
    <property type="entry name" value="AraC-bd"/>
</dbReference>
<dbReference type="InterPro" id="IPR009057">
    <property type="entry name" value="Homeodomain-like_sf"/>
</dbReference>
<dbReference type="InterPro" id="IPR020449">
    <property type="entry name" value="Tscrpt_reg_AraC-type_HTH"/>
</dbReference>
<dbReference type="Pfam" id="PF02311">
    <property type="entry name" value="AraC_binding"/>
    <property type="match status" value="1"/>
</dbReference>
<gene>
    <name evidence="5" type="ORF">C7383_115137</name>
</gene>
<sequence>MYTNTGYLNPEETELENLSVPLRVNSCGVYRLISRPDMFTLRPAGRPDYQLLYIASGSALFYFSGSPVRVSAGSMVLYRPQALQHYIYYLTDNPEVYWVHFTGYEASALTEEYAIDKDAPILHTGVSSRCQELFLQMIRELQIQRPYFEELLPLLLRQLFLLVKRQLKESPGQRGRMQKEMEHAIQYFHENFARSIQIEDYARDQHMSTCWFIRSFRQYTGVPPLQYLTSLRITRAKELLESTDYDIGEIGLIAGYENPLYFSRIFKKHTGISPAEYRKTLKPE</sequence>
<evidence type="ECO:0000256" key="2">
    <source>
        <dbReference type="ARBA" id="ARBA00023125"/>
    </source>
</evidence>
<dbReference type="SMART" id="SM00342">
    <property type="entry name" value="HTH_ARAC"/>
    <property type="match status" value="1"/>
</dbReference>
<evidence type="ECO:0000256" key="1">
    <source>
        <dbReference type="ARBA" id="ARBA00023015"/>
    </source>
</evidence>
<keyword evidence="6" id="KW-1185">Reference proteome</keyword>
<feature type="domain" description="HTH araC/xylS-type" evidence="4">
    <location>
        <begin position="182"/>
        <end position="280"/>
    </location>
</feature>
<dbReference type="Gene3D" id="2.60.120.280">
    <property type="entry name" value="Regulatory protein AraC"/>
    <property type="match status" value="1"/>
</dbReference>
<dbReference type="InterPro" id="IPR037923">
    <property type="entry name" value="HTH-like"/>
</dbReference>
<keyword evidence="1" id="KW-0805">Transcription regulation</keyword>
<dbReference type="Pfam" id="PF12833">
    <property type="entry name" value="HTH_18"/>
    <property type="match status" value="1"/>
</dbReference>
<protein>
    <submittedName>
        <fullName evidence="5">AraC-like protein</fullName>
    </submittedName>
</protein>
<dbReference type="RefSeq" id="WP_109748142.1">
    <property type="nucleotide sequence ID" value="NZ_JANKBI010000015.1"/>
</dbReference>
<name>A0AB73SZJ9_9FIRM</name>
<reference evidence="5 6" key="1">
    <citation type="submission" date="2018-05" db="EMBL/GenBank/DDBJ databases">
        <authorList>
            <person name="Goeker M."/>
            <person name="Huntemann M."/>
            <person name="Clum A."/>
            <person name="Pillay M."/>
            <person name="Palaniappan K."/>
            <person name="Varghese N."/>
            <person name="Mikhailova N."/>
            <person name="Stamatis D."/>
            <person name="Reddy T."/>
            <person name="Daum C."/>
            <person name="Shapiro N."/>
            <person name="Ivanova N."/>
            <person name="Kyrpides N."/>
            <person name="Woyke T."/>
        </authorList>
    </citation>
    <scope>NUCLEOTIDE SEQUENCE [LARGE SCALE GENOMIC DNA]</scope>
    <source>
        <strain evidence="5 6">DSM 26524</strain>
    </source>
</reference>
<dbReference type="PRINTS" id="PR00032">
    <property type="entry name" value="HTHARAC"/>
</dbReference>
<comment type="caution">
    <text evidence="5">The sequence shown here is derived from an EMBL/GenBank/DDBJ whole genome shotgun (WGS) entry which is preliminary data.</text>
</comment>
<evidence type="ECO:0000313" key="6">
    <source>
        <dbReference type="Proteomes" id="UP000245412"/>
    </source>
</evidence>
<evidence type="ECO:0000256" key="3">
    <source>
        <dbReference type="ARBA" id="ARBA00023163"/>
    </source>
</evidence>
<dbReference type="InterPro" id="IPR018062">
    <property type="entry name" value="HTH_AraC-typ_CS"/>
</dbReference>
<dbReference type="PANTHER" id="PTHR43280:SF2">
    <property type="entry name" value="HTH-TYPE TRANSCRIPTIONAL REGULATOR EXSA"/>
    <property type="match status" value="1"/>
</dbReference>
<accession>A0AB73SZJ9</accession>
<dbReference type="Gene3D" id="1.10.10.60">
    <property type="entry name" value="Homeodomain-like"/>
    <property type="match status" value="2"/>
</dbReference>
<dbReference type="PROSITE" id="PS01124">
    <property type="entry name" value="HTH_ARAC_FAMILY_2"/>
    <property type="match status" value="1"/>
</dbReference>
<dbReference type="AlphaFoldDB" id="A0AB73SZJ9"/>
<dbReference type="GO" id="GO:0043565">
    <property type="term" value="F:sequence-specific DNA binding"/>
    <property type="evidence" value="ECO:0007669"/>
    <property type="project" value="InterPro"/>
</dbReference>
<keyword evidence="2" id="KW-0238">DNA-binding</keyword>
<proteinExistence type="predicted"/>